<organism evidence="2 3">
    <name type="scientific">Marmota monax</name>
    <name type="common">Woodchuck</name>
    <dbReference type="NCBI Taxonomy" id="9995"/>
    <lineage>
        <taxon>Eukaryota</taxon>
        <taxon>Metazoa</taxon>
        <taxon>Chordata</taxon>
        <taxon>Craniata</taxon>
        <taxon>Vertebrata</taxon>
        <taxon>Euteleostomi</taxon>
        <taxon>Mammalia</taxon>
        <taxon>Eutheria</taxon>
        <taxon>Euarchontoglires</taxon>
        <taxon>Glires</taxon>
        <taxon>Rodentia</taxon>
        <taxon>Sciuromorpha</taxon>
        <taxon>Sciuridae</taxon>
        <taxon>Xerinae</taxon>
        <taxon>Marmotini</taxon>
        <taxon>Marmota</taxon>
    </lineage>
</organism>
<protein>
    <recommendedName>
        <fullName evidence="1">Dynein heavy chain region D6 P-loop domain-containing protein</fullName>
    </recommendedName>
</protein>
<dbReference type="GO" id="GO:0045505">
    <property type="term" value="F:dynein intermediate chain binding"/>
    <property type="evidence" value="ECO:0007669"/>
    <property type="project" value="InterPro"/>
</dbReference>
<evidence type="ECO:0000313" key="3">
    <source>
        <dbReference type="Proteomes" id="UP000335636"/>
    </source>
</evidence>
<dbReference type="GO" id="GO:0030286">
    <property type="term" value="C:dynein complex"/>
    <property type="evidence" value="ECO:0007669"/>
    <property type="project" value="InterPro"/>
</dbReference>
<dbReference type="AlphaFoldDB" id="A0A5E4ANC2"/>
<dbReference type="GO" id="GO:0008569">
    <property type="term" value="F:minus-end-directed microtubule motor activity"/>
    <property type="evidence" value="ECO:0007669"/>
    <property type="project" value="InterPro"/>
</dbReference>
<accession>A0A5E4ANC2</accession>
<reference evidence="2" key="1">
    <citation type="submission" date="2019-04" db="EMBL/GenBank/DDBJ databases">
        <authorList>
            <person name="Alioto T."/>
            <person name="Alioto T."/>
        </authorList>
    </citation>
    <scope>NUCLEOTIDE SEQUENCE [LARGE SCALE GENOMIC DNA]</scope>
</reference>
<feature type="non-terminal residue" evidence="2">
    <location>
        <position position="1"/>
    </location>
</feature>
<feature type="non-terminal residue" evidence="2">
    <location>
        <position position="70"/>
    </location>
</feature>
<dbReference type="Gene3D" id="3.40.50.300">
    <property type="entry name" value="P-loop containing nucleotide triphosphate hydrolases"/>
    <property type="match status" value="1"/>
</dbReference>
<dbReference type="InterPro" id="IPR027417">
    <property type="entry name" value="P-loop_NTPase"/>
</dbReference>
<dbReference type="PANTHER" id="PTHR22878:SF64">
    <property type="entry name" value="DYNEIN AXONEMAL HEAVY CHAIN 14"/>
    <property type="match status" value="1"/>
</dbReference>
<dbReference type="InterPro" id="IPR004273">
    <property type="entry name" value="Dynein_heavy_D6_P-loop"/>
</dbReference>
<gene>
    <name evidence="2" type="ORF">MONAX_5E033874</name>
</gene>
<evidence type="ECO:0000313" key="2">
    <source>
        <dbReference type="EMBL" id="VTJ58963.1"/>
    </source>
</evidence>
<sequence>IDLTNILLRFAQELKGTTEHVTMISLSHGQATKAEDLIVQALTKRHQWVFLQNCHLAGSFMPRLCTIVES</sequence>
<dbReference type="Proteomes" id="UP000335636">
    <property type="component" value="Unassembled WGS sequence"/>
</dbReference>
<name>A0A5E4ANC2_MARMO</name>
<evidence type="ECO:0000259" key="1">
    <source>
        <dbReference type="Pfam" id="PF03028"/>
    </source>
</evidence>
<dbReference type="GO" id="GO:0007018">
    <property type="term" value="P:microtubule-based movement"/>
    <property type="evidence" value="ECO:0007669"/>
    <property type="project" value="InterPro"/>
</dbReference>
<dbReference type="EMBL" id="CABDUW010000113">
    <property type="protein sequence ID" value="VTJ58963.1"/>
    <property type="molecule type" value="Genomic_DNA"/>
</dbReference>
<dbReference type="InterPro" id="IPR026983">
    <property type="entry name" value="DHC"/>
</dbReference>
<comment type="caution">
    <text evidence="2">The sequence shown here is derived from an EMBL/GenBank/DDBJ whole genome shotgun (WGS) entry which is preliminary data.</text>
</comment>
<dbReference type="Pfam" id="PF03028">
    <property type="entry name" value="Dynein_heavy"/>
    <property type="match status" value="1"/>
</dbReference>
<keyword evidence="3" id="KW-1185">Reference proteome</keyword>
<dbReference type="PANTHER" id="PTHR22878">
    <property type="entry name" value="DYNEIN HEAVY CHAIN 6, AXONEMAL-LIKE-RELATED"/>
    <property type="match status" value="1"/>
</dbReference>
<dbReference type="GO" id="GO:0051959">
    <property type="term" value="F:dynein light intermediate chain binding"/>
    <property type="evidence" value="ECO:0007669"/>
    <property type="project" value="InterPro"/>
</dbReference>
<proteinExistence type="predicted"/>
<feature type="domain" description="Dynein heavy chain region D6 P-loop" evidence="1">
    <location>
        <begin position="2"/>
        <end position="69"/>
    </location>
</feature>